<evidence type="ECO:0000256" key="3">
    <source>
        <dbReference type="ARBA" id="ARBA00004496"/>
    </source>
</evidence>
<evidence type="ECO:0000256" key="13">
    <source>
        <dbReference type="ARBA" id="ARBA00022777"/>
    </source>
</evidence>
<keyword evidence="6" id="KW-0723">Serine/threonine-protein kinase</keyword>
<dbReference type="SUPFAM" id="SSF56112">
    <property type="entry name" value="Protein kinase-like (PK-like)"/>
    <property type="match status" value="1"/>
</dbReference>
<dbReference type="InterPro" id="IPR031481">
    <property type="entry name" value="Glyco_tran_10_N"/>
</dbReference>
<keyword evidence="13" id="KW-0418">Kinase</keyword>
<dbReference type="PANTHER" id="PTHR22968:SF15">
    <property type="entry name" value="SERINE_THREONINE-PROTEIN KINASE DKF-1"/>
    <property type="match status" value="1"/>
</dbReference>
<dbReference type="PROSITE" id="PS00479">
    <property type="entry name" value="ZF_DAG_PE_1"/>
    <property type="match status" value="1"/>
</dbReference>
<comment type="cofactor">
    <cofactor evidence="1">
        <name>Mg(2+)</name>
        <dbReference type="ChEBI" id="CHEBI:18420"/>
    </cofactor>
</comment>
<evidence type="ECO:0000256" key="15">
    <source>
        <dbReference type="ARBA" id="ARBA00022840"/>
    </source>
</evidence>
<keyword evidence="12" id="KW-0863">Zinc-finger</keyword>
<feature type="domain" description="Phorbol-ester/DAG-type" evidence="22">
    <location>
        <begin position="156"/>
        <end position="206"/>
    </location>
</feature>
<evidence type="ECO:0000256" key="7">
    <source>
        <dbReference type="ARBA" id="ARBA00022553"/>
    </source>
</evidence>
<dbReference type="InterPro" id="IPR011009">
    <property type="entry name" value="Kinase-like_dom_sf"/>
</dbReference>
<dbReference type="PROSITE" id="PS50011">
    <property type="entry name" value="PROTEIN_KINASE_DOM"/>
    <property type="match status" value="1"/>
</dbReference>
<dbReference type="InterPro" id="IPR038577">
    <property type="entry name" value="GT10-like_C_sf"/>
</dbReference>
<dbReference type="InterPro" id="IPR002219">
    <property type="entry name" value="PKC_DAG/PE"/>
</dbReference>
<dbReference type="InterPro" id="IPR008271">
    <property type="entry name" value="Ser/Thr_kinase_AS"/>
</dbReference>
<evidence type="ECO:0000256" key="17">
    <source>
        <dbReference type="ARBA" id="ARBA00023136"/>
    </source>
</evidence>
<dbReference type="Pfam" id="PF25525">
    <property type="entry name" value="Ubiquitin_PRKD1_N"/>
    <property type="match status" value="1"/>
</dbReference>
<keyword evidence="7" id="KW-0597">Phosphoprotein</keyword>
<dbReference type="AlphaFoldDB" id="A0AAF5I2H9"/>
<evidence type="ECO:0000313" key="24">
    <source>
        <dbReference type="WBParaSite" id="TCONS_00011558.p1"/>
    </source>
</evidence>
<keyword evidence="20" id="KW-0328">Glycosyltransferase</keyword>
<dbReference type="InterPro" id="IPR057764">
    <property type="entry name" value="Ubiquitin_PRKD1-3_N"/>
</dbReference>
<evidence type="ECO:0000256" key="6">
    <source>
        <dbReference type="ARBA" id="ARBA00022527"/>
    </source>
</evidence>
<evidence type="ECO:0000256" key="20">
    <source>
        <dbReference type="RuleBase" id="RU003832"/>
    </source>
</evidence>
<evidence type="ECO:0000256" key="18">
    <source>
        <dbReference type="ARBA" id="ARBA00047272"/>
    </source>
</evidence>
<dbReference type="SMART" id="SM00220">
    <property type="entry name" value="S_TKc"/>
    <property type="match status" value="1"/>
</dbReference>
<dbReference type="Gene3D" id="1.10.510.10">
    <property type="entry name" value="Transferase(Phosphotransferase) domain 1"/>
    <property type="match status" value="1"/>
</dbReference>
<keyword evidence="8 20" id="KW-0808">Transferase</keyword>
<dbReference type="GO" id="GO:0005524">
    <property type="term" value="F:ATP binding"/>
    <property type="evidence" value="ECO:0007669"/>
    <property type="project" value="UniProtKB-UniRule"/>
</dbReference>
<evidence type="ECO:0000256" key="9">
    <source>
        <dbReference type="ARBA" id="ARBA00022723"/>
    </source>
</evidence>
<keyword evidence="11 19" id="KW-0547">Nucleotide-binding</keyword>
<evidence type="ECO:0000256" key="12">
    <source>
        <dbReference type="ARBA" id="ARBA00022771"/>
    </source>
</evidence>
<comment type="subcellular location">
    <subcellularLocation>
        <location evidence="3">Cytoplasm</location>
    </subcellularLocation>
    <subcellularLocation>
        <location evidence="20">Golgi apparatus</location>
        <location evidence="20">Golgi stack membrane</location>
        <topology evidence="20">Single-pass type II membrane protein</topology>
    </subcellularLocation>
    <subcellularLocation>
        <location evidence="2">Membrane</location>
    </subcellularLocation>
</comment>
<keyword evidence="14" id="KW-0862">Zinc</keyword>
<dbReference type="SUPFAM" id="SSF57889">
    <property type="entry name" value="Cysteine-rich domain"/>
    <property type="match status" value="2"/>
</dbReference>
<dbReference type="PROSITE" id="PS00108">
    <property type="entry name" value="PROTEIN_KINASE_ST"/>
    <property type="match status" value="1"/>
</dbReference>
<evidence type="ECO:0000256" key="14">
    <source>
        <dbReference type="ARBA" id="ARBA00022833"/>
    </source>
</evidence>
<dbReference type="GO" id="GO:0035556">
    <property type="term" value="P:intracellular signal transduction"/>
    <property type="evidence" value="ECO:0007669"/>
    <property type="project" value="TreeGrafter"/>
</dbReference>
<feature type="domain" description="Phorbol-ester/DAG-type" evidence="22">
    <location>
        <begin position="247"/>
        <end position="297"/>
    </location>
</feature>
<evidence type="ECO:0000259" key="22">
    <source>
        <dbReference type="PROSITE" id="PS50081"/>
    </source>
</evidence>
<accession>A0AAF5I2H9</accession>
<name>A0AAF5I2H9_STRER</name>
<keyword evidence="17" id="KW-0472">Membrane</keyword>
<dbReference type="Proteomes" id="UP000035681">
    <property type="component" value="Unplaced"/>
</dbReference>
<protein>
    <recommendedName>
        <fullName evidence="20">Fucosyltransferase</fullName>
        <ecNumber evidence="20">2.4.1.-</ecNumber>
    </recommendedName>
</protein>
<dbReference type="InterPro" id="IPR000719">
    <property type="entry name" value="Prot_kinase_dom"/>
</dbReference>
<evidence type="ECO:0000256" key="8">
    <source>
        <dbReference type="ARBA" id="ARBA00022679"/>
    </source>
</evidence>
<dbReference type="PANTHER" id="PTHR22968">
    <property type="entry name" value="PROTEIN KINASE C, MU"/>
    <property type="match status" value="1"/>
</dbReference>
<dbReference type="EC" id="2.4.1.-" evidence="20"/>
<keyword evidence="9" id="KW-0479">Metal-binding</keyword>
<comment type="catalytic activity">
    <reaction evidence="18">
        <text>L-threonyl-[protein] + ATP = O-phospho-L-threonyl-[protein] + ADP + H(+)</text>
        <dbReference type="Rhea" id="RHEA:46608"/>
        <dbReference type="Rhea" id="RHEA-COMP:11060"/>
        <dbReference type="Rhea" id="RHEA-COMP:11605"/>
        <dbReference type="ChEBI" id="CHEBI:15378"/>
        <dbReference type="ChEBI" id="CHEBI:30013"/>
        <dbReference type="ChEBI" id="CHEBI:30616"/>
        <dbReference type="ChEBI" id="CHEBI:61977"/>
        <dbReference type="ChEBI" id="CHEBI:456216"/>
        <dbReference type="EC" id="2.7.11.13"/>
    </reaction>
</comment>
<dbReference type="SUPFAM" id="SSF53756">
    <property type="entry name" value="UDP-Glycosyltransferase/glycogen phosphorylase"/>
    <property type="match status" value="1"/>
</dbReference>
<dbReference type="GO" id="GO:0032580">
    <property type="term" value="C:Golgi cisterna membrane"/>
    <property type="evidence" value="ECO:0007669"/>
    <property type="project" value="UniProtKB-SubCell"/>
</dbReference>
<dbReference type="SUPFAM" id="SSF50729">
    <property type="entry name" value="PH domain-like"/>
    <property type="match status" value="1"/>
</dbReference>
<comment type="similarity">
    <text evidence="20">Belongs to the glycosyltransferase 10 family.</text>
</comment>
<keyword evidence="16" id="KW-0460">Magnesium</keyword>
<dbReference type="Pfam" id="PF00069">
    <property type="entry name" value="Pkinase"/>
    <property type="match status" value="1"/>
</dbReference>
<evidence type="ECO:0000256" key="2">
    <source>
        <dbReference type="ARBA" id="ARBA00004370"/>
    </source>
</evidence>
<keyword evidence="10" id="KW-0677">Repeat</keyword>
<evidence type="ECO:0000256" key="5">
    <source>
        <dbReference type="ARBA" id="ARBA00022490"/>
    </source>
</evidence>
<dbReference type="FunFam" id="3.30.60.20:FF:000021">
    <property type="entry name" value="Serine/threonine-protein kinase"/>
    <property type="match status" value="1"/>
</dbReference>
<dbReference type="CDD" id="cd20798">
    <property type="entry name" value="C1_CeDKF1-like_rpt2"/>
    <property type="match status" value="1"/>
</dbReference>
<dbReference type="GO" id="GO:0005829">
    <property type="term" value="C:cytosol"/>
    <property type="evidence" value="ECO:0007669"/>
    <property type="project" value="TreeGrafter"/>
</dbReference>
<keyword evidence="23" id="KW-1185">Reference proteome</keyword>
<keyword evidence="15 19" id="KW-0067">ATP-binding</keyword>
<keyword evidence="5" id="KW-0963">Cytoplasm</keyword>
<evidence type="ECO:0000256" key="10">
    <source>
        <dbReference type="ARBA" id="ARBA00022737"/>
    </source>
</evidence>
<dbReference type="Gene3D" id="2.30.29.30">
    <property type="entry name" value="Pleckstrin-homology domain (PH domain)/Phosphotyrosine-binding domain (PTB)"/>
    <property type="match status" value="1"/>
</dbReference>
<evidence type="ECO:0000256" key="1">
    <source>
        <dbReference type="ARBA" id="ARBA00001946"/>
    </source>
</evidence>
<evidence type="ECO:0000313" key="23">
    <source>
        <dbReference type="Proteomes" id="UP000035681"/>
    </source>
</evidence>
<dbReference type="PROSITE" id="PS00107">
    <property type="entry name" value="PROTEIN_KINASE_ATP"/>
    <property type="match status" value="1"/>
</dbReference>
<evidence type="ECO:0000256" key="4">
    <source>
        <dbReference type="ARBA" id="ARBA00008582"/>
    </source>
</evidence>
<dbReference type="GO" id="GO:0008270">
    <property type="term" value="F:zinc ion binding"/>
    <property type="evidence" value="ECO:0007669"/>
    <property type="project" value="UniProtKB-KW"/>
</dbReference>
<keyword evidence="20" id="KW-0333">Golgi apparatus</keyword>
<dbReference type="FunFam" id="1.10.510.10:FF:000571">
    <property type="entry name" value="Maternal embryonic leucine zipper kinase"/>
    <property type="match status" value="1"/>
</dbReference>
<dbReference type="InterPro" id="IPR055270">
    <property type="entry name" value="Glyco_tran_10_C"/>
</dbReference>
<feature type="domain" description="Protein kinase" evidence="21">
    <location>
        <begin position="507"/>
        <end position="767"/>
    </location>
</feature>
<comment type="similarity">
    <text evidence="4">Belongs to the protein kinase superfamily. CAMK Ser/Thr protein kinase family. PKD subfamily.</text>
</comment>
<dbReference type="InterPro" id="IPR011993">
    <property type="entry name" value="PH-like_dom_sf"/>
</dbReference>
<dbReference type="SMART" id="SM00109">
    <property type="entry name" value="C1"/>
    <property type="match status" value="2"/>
</dbReference>
<evidence type="ECO:0000256" key="19">
    <source>
        <dbReference type="PROSITE-ProRule" id="PRU10141"/>
    </source>
</evidence>
<sequence length="1137" mass="131181">MISNWMQNLTTSNNSNITNNNSIGSSGTNTFNSQSLGSQNVCQANSIMDFVSNVNVNDKQTITITMQFGNIKETMILVRNCDSESFENLKKKARLLAETALHDNTVNISNNSDLYLFVHNYNAPNMLQHLSSLDQLDNGSVVEVIRIERNEKPTKPHSLHVNSYKTPTFCDYCGEILVGLIRQGLQCSLCKCNFHKKCAFASRNNCAKNDNKPSSSQKYSIRADGFIQPPLLSEDQSLTPSQAFELPHTLAVHNYKTPTICRVCDKMLLGLIKQGLKCRDCKVNVHKKCAGLLPMNCQLSENAITPSIDNASVNEQTFHNVLNLSSNLEGFDEHMDDQDSLIPLARLPGQAAVRTQKKGPVIESWMVHFLLNDPERRLKHYWVLTDGVISLYNEYNGGVNPYRVYKQIQLSEILLLQPYDGPPVHPKYPPHCFEIRTIHNQVICVGEYLPVDISNQKKYSTTSNINQAICVVQNWYHTLQQALQPPQLKSDPVSAEPALQFAQLYQVQSDKILGSGQFGTVFSGVHRLSGREVAIKVIAKDRFSKKNSSTIDTLRTEVAILQNISYHGIIRLESMFETKDKIFVVMEKMNGDMLEMILSQEMGRLNERVTKFLIIQILLALRYLHLKNICHADMKPENVLVSDITIAFPQTKLCDFGYARFIGDAQFRKTIVGTPAYLAPEVLQKKGYNKKLDMWSLSVIIYVTLSGTFPFNDGEEISDQIQNAAFMFPNDPWKEISHEAVDLLQKLFKVEIDARLSIEETLAHSWLQDPQILADIRDLETRLGIRYMSTELEQIISSSFTPIIPSRFTILSWNKNKYFYDNSNCTVLNCKVIFNRNKIQYVNAILYEEYYFSNKRISKINFPKRSNNKILNVYTSISSPIPNIKKDDKRKYRLPLNYFNLIFSYNSKSDIIFTYGGPWLNDKNSQNEEMVNLNQDDIFKSKTLPIVWINKDCTSTENQNRIINNLQKKILLQKFERCGRKSLNTTERTIKEFYEKYYFYIVMDEGDCKDYLTISYWEAATFNIVPIVTARRNYQNILPPSSFIAMDDYKNADEMVYYLNFLIENKIIYSRYFKYRQKGWILEKKPDDYNICNLCKKLIEFNSKGSHEKFKNVQMWILQNNQCLKKNYISWYWKIFS</sequence>
<dbReference type="InterPro" id="IPR046349">
    <property type="entry name" value="C1-like_sf"/>
</dbReference>
<dbReference type="Gene3D" id="3.40.50.11660">
    <property type="entry name" value="Glycosyl transferase family 10, C-terminal domain"/>
    <property type="match status" value="1"/>
</dbReference>
<evidence type="ECO:0000259" key="21">
    <source>
        <dbReference type="PROSITE" id="PS50011"/>
    </source>
</evidence>
<organism evidence="23 24">
    <name type="scientific">Strongyloides stercoralis</name>
    <name type="common">Threadworm</name>
    <dbReference type="NCBI Taxonomy" id="6248"/>
    <lineage>
        <taxon>Eukaryota</taxon>
        <taxon>Metazoa</taxon>
        <taxon>Ecdysozoa</taxon>
        <taxon>Nematoda</taxon>
        <taxon>Chromadorea</taxon>
        <taxon>Rhabditida</taxon>
        <taxon>Tylenchina</taxon>
        <taxon>Panagrolaimomorpha</taxon>
        <taxon>Strongyloidoidea</taxon>
        <taxon>Strongyloididae</taxon>
        <taxon>Strongyloides</taxon>
    </lineage>
</organism>
<feature type="binding site" evidence="19">
    <location>
        <position position="540"/>
    </location>
    <ligand>
        <name>ATP</name>
        <dbReference type="ChEBI" id="CHEBI:30616"/>
    </ligand>
</feature>
<dbReference type="Pfam" id="PF17039">
    <property type="entry name" value="Glyco_tran_10_N"/>
    <property type="match status" value="1"/>
</dbReference>
<dbReference type="GO" id="GO:0004697">
    <property type="term" value="F:diacylglycerol-dependent serine/threonine kinase activity"/>
    <property type="evidence" value="ECO:0007669"/>
    <property type="project" value="UniProtKB-EC"/>
</dbReference>
<dbReference type="GO" id="GO:0007200">
    <property type="term" value="P:phospholipase C-activating G protein-coupled receptor signaling pathway"/>
    <property type="evidence" value="ECO:0007669"/>
    <property type="project" value="TreeGrafter"/>
</dbReference>
<keyword evidence="20" id="KW-0812">Transmembrane</keyword>
<dbReference type="WBParaSite" id="TCONS_00011558.p1">
    <property type="protein sequence ID" value="TCONS_00011558.p1"/>
    <property type="gene ID" value="XLOC_006102"/>
</dbReference>
<evidence type="ECO:0000256" key="16">
    <source>
        <dbReference type="ARBA" id="ARBA00022842"/>
    </source>
</evidence>
<dbReference type="GO" id="GO:0016757">
    <property type="term" value="F:glycosyltransferase activity"/>
    <property type="evidence" value="ECO:0007669"/>
    <property type="project" value="UniProtKB-UniRule"/>
</dbReference>
<dbReference type="InterPro" id="IPR017441">
    <property type="entry name" value="Protein_kinase_ATP_BS"/>
</dbReference>
<dbReference type="Pfam" id="PF00130">
    <property type="entry name" value="C1_1"/>
    <property type="match status" value="2"/>
</dbReference>
<proteinExistence type="inferred from homology"/>
<evidence type="ECO:0000256" key="11">
    <source>
        <dbReference type="ARBA" id="ARBA00022741"/>
    </source>
</evidence>
<dbReference type="Pfam" id="PF00852">
    <property type="entry name" value="Glyco_transf_10"/>
    <property type="match status" value="1"/>
</dbReference>
<dbReference type="Gene3D" id="3.30.60.20">
    <property type="match status" value="2"/>
</dbReference>
<dbReference type="PROSITE" id="PS50081">
    <property type="entry name" value="ZF_DAG_PE_2"/>
    <property type="match status" value="2"/>
</dbReference>
<dbReference type="CDD" id="cd01239">
    <property type="entry name" value="PH_PKD"/>
    <property type="match status" value="1"/>
</dbReference>
<reference evidence="24" key="1">
    <citation type="submission" date="2024-02" db="UniProtKB">
        <authorList>
            <consortium name="WormBaseParasite"/>
        </authorList>
    </citation>
    <scope>IDENTIFICATION</scope>
</reference>